<keyword evidence="1" id="KW-0949">S-adenosyl-L-methionine</keyword>
<sequence>LPTLLITECVLVYMTPEQSANLLKWAANSFETAMFINYEQVNMDDRFGQIMIENLRRRQCDLAGVETCKSLESQTHRILSDSCISSSCVIIMFIFICINSYSVFYSLPRIESLEFLDEMELLEQLMKHYCLCWASKGGSELGLKEITY</sequence>
<evidence type="ECO:0000256" key="3">
    <source>
        <dbReference type="SAM" id="Phobius"/>
    </source>
</evidence>
<name>A0A6P6HJG6_PUMCO</name>
<dbReference type="Proteomes" id="UP000515131">
    <property type="component" value="Unplaced"/>
</dbReference>
<keyword evidence="3" id="KW-0472">Membrane</keyword>
<keyword evidence="5" id="KW-0489">Methyltransferase</keyword>
<dbReference type="GO" id="GO:0018423">
    <property type="term" value="F:protein C-terminal leucine carboxyl O-methyltransferase activity"/>
    <property type="evidence" value="ECO:0007669"/>
    <property type="project" value="TreeGrafter"/>
</dbReference>
<dbReference type="Gene3D" id="3.40.50.150">
    <property type="entry name" value="Vaccinia Virus protein VP39"/>
    <property type="match status" value="1"/>
</dbReference>
<dbReference type="SUPFAM" id="SSF53335">
    <property type="entry name" value="S-adenosyl-L-methionine-dependent methyltransferases"/>
    <property type="match status" value="1"/>
</dbReference>
<dbReference type="CTD" id="51451"/>
<dbReference type="KEGG" id="pcoo:112856657"/>
<dbReference type="GeneID" id="112856657"/>
<evidence type="ECO:0000256" key="2">
    <source>
        <dbReference type="ARBA" id="ARBA00022990"/>
    </source>
</evidence>
<dbReference type="RefSeq" id="XP_025775902.1">
    <property type="nucleotide sequence ID" value="XM_025920117.1"/>
</dbReference>
<proteinExistence type="predicted"/>
<keyword evidence="3" id="KW-1133">Transmembrane helix</keyword>
<keyword evidence="2" id="KW-0007">Acetylation</keyword>
<organism evidence="4 5">
    <name type="scientific">Puma concolor</name>
    <name type="common">Mountain lion</name>
    <name type="synonym">Felis concolor</name>
    <dbReference type="NCBI Taxonomy" id="9696"/>
    <lineage>
        <taxon>Eukaryota</taxon>
        <taxon>Metazoa</taxon>
        <taxon>Chordata</taxon>
        <taxon>Craniata</taxon>
        <taxon>Vertebrata</taxon>
        <taxon>Euteleostomi</taxon>
        <taxon>Mammalia</taxon>
        <taxon>Eutheria</taxon>
        <taxon>Laurasiatheria</taxon>
        <taxon>Carnivora</taxon>
        <taxon>Feliformia</taxon>
        <taxon>Felidae</taxon>
        <taxon>Felinae</taxon>
        <taxon>Puma</taxon>
    </lineage>
</organism>
<feature type="transmembrane region" description="Helical" evidence="3">
    <location>
        <begin position="84"/>
        <end position="104"/>
    </location>
</feature>
<evidence type="ECO:0000313" key="4">
    <source>
        <dbReference type="Proteomes" id="UP000515131"/>
    </source>
</evidence>
<dbReference type="GO" id="GO:0032259">
    <property type="term" value="P:methylation"/>
    <property type="evidence" value="ECO:0007669"/>
    <property type="project" value="UniProtKB-KW"/>
</dbReference>
<evidence type="ECO:0000313" key="5">
    <source>
        <dbReference type="RefSeq" id="XP_025775902.1"/>
    </source>
</evidence>
<feature type="non-terminal residue" evidence="5">
    <location>
        <position position="1"/>
    </location>
</feature>
<evidence type="ECO:0000256" key="1">
    <source>
        <dbReference type="ARBA" id="ARBA00022691"/>
    </source>
</evidence>
<dbReference type="PANTHER" id="PTHR13600">
    <property type="entry name" value="LEUCINE CARBOXYL METHYLTRANSFERASE"/>
    <property type="match status" value="1"/>
</dbReference>
<keyword evidence="3" id="KW-0812">Transmembrane</keyword>
<keyword evidence="4" id="KW-1185">Reference proteome</keyword>
<dbReference type="InterPro" id="IPR016651">
    <property type="entry name" value="LCMT1"/>
</dbReference>
<dbReference type="PANTHER" id="PTHR13600:SF33">
    <property type="entry name" value="LEUCINE CARBOXYL METHYLTRANSFERASE 1"/>
    <property type="match status" value="1"/>
</dbReference>
<accession>A0A6P6HJG6</accession>
<keyword evidence="5" id="KW-0808">Transferase</keyword>
<reference evidence="5" key="1">
    <citation type="submission" date="2025-08" db="UniProtKB">
        <authorList>
            <consortium name="RefSeq"/>
        </authorList>
    </citation>
    <scope>IDENTIFICATION</scope>
    <source>
        <tissue evidence="5">Blood</tissue>
    </source>
</reference>
<dbReference type="GO" id="GO:0005829">
    <property type="term" value="C:cytosol"/>
    <property type="evidence" value="ECO:0007669"/>
    <property type="project" value="TreeGrafter"/>
</dbReference>
<dbReference type="AlphaFoldDB" id="A0A6P6HJG6"/>
<protein>
    <submittedName>
        <fullName evidence="5">Leucine carboxyl methyltransferase 1</fullName>
    </submittedName>
</protein>
<gene>
    <name evidence="5" type="primary">LCMT1</name>
</gene>
<dbReference type="InterPro" id="IPR029063">
    <property type="entry name" value="SAM-dependent_MTases_sf"/>
</dbReference>